<proteinExistence type="predicted"/>
<sequence length="197" mass="21823">MEAKRRNGGGRGHAAGGALLEDLRSDWPGRRERAPIELFRFQIKIVRRDCDGPVSTKYTICSYCVVTGSPHVLGSAVNSALSGPGRALENNRLTPMQPDQARTPRQNHYSGSRTRLSVGPASRRRRNEKRWLPISIIQNRRRTNGVPQWADCPPDHRVRRNPLALAENQRIETSPLSTLVAKSAGQGFAGNNPRVSS</sequence>
<dbReference type="VEuPathDB" id="FungiDB:P170DRAFT_177111"/>
<keyword evidence="3" id="KW-1185">Reference proteome</keyword>
<accession>A0A2I2G8H1</accession>
<feature type="compositionally biased region" description="Polar residues" evidence="1">
    <location>
        <begin position="103"/>
        <end position="115"/>
    </location>
</feature>
<feature type="region of interest" description="Disordered" evidence="1">
    <location>
        <begin position="91"/>
        <end position="125"/>
    </location>
</feature>
<evidence type="ECO:0000313" key="2">
    <source>
        <dbReference type="EMBL" id="PLB49176.1"/>
    </source>
</evidence>
<comment type="caution">
    <text evidence="2">The sequence shown here is derived from an EMBL/GenBank/DDBJ whole genome shotgun (WGS) entry which is preliminary data.</text>
</comment>
<reference evidence="2 3" key="1">
    <citation type="submission" date="2016-12" db="EMBL/GenBank/DDBJ databases">
        <title>The genomes of Aspergillus section Nigri reveals drivers in fungal speciation.</title>
        <authorList>
            <consortium name="DOE Joint Genome Institute"/>
            <person name="Vesth T.C."/>
            <person name="Nybo J."/>
            <person name="Theobald S."/>
            <person name="Brandl J."/>
            <person name="Frisvad J.C."/>
            <person name="Nielsen K.F."/>
            <person name="Lyhne E.K."/>
            <person name="Kogle M.E."/>
            <person name="Kuo A."/>
            <person name="Riley R."/>
            <person name="Clum A."/>
            <person name="Nolan M."/>
            <person name="Lipzen A."/>
            <person name="Salamov A."/>
            <person name="Henrissat B."/>
            <person name="Wiebenga A."/>
            <person name="De Vries R.P."/>
            <person name="Grigoriev I.V."/>
            <person name="Mortensen U.H."/>
            <person name="Andersen M.R."/>
            <person name="Baker S.E."/>
        </authorList>
    </citation>
    <scope>NUCLEOTIDE SEQUENCE [LARGE SCALE GENOMIC DNA]</scope>
    <source>
        <strain evidence="2 3">IBT 23096</strain>
    </source>
</reference>
<evidence type="ECO:0000256" key="1">
    <source>
        <dbReference type="SAM" id="MobiDB-lite"/>
    </source>
</evidence>
<evidence type="ECO:0000313" key="3">
    <source>
        <dbReference type="Proteomes" id="UP000234275"/>
    </source>
</evidence>
<dbReference type="EMBL" id="MSFO01000004">
    <property type="protein sequence ID" value="PLB49176.1"/>
    <property type="molecule type" value="Genomic_DNA"/>
</dbReference>
<organism evidence="2 3">
    <name type="scientific">Aspergillus steynii IBT 23096</name>
    <dbReference type="NCBI Taxonomy" id="1392250"/>
    <lineage>
        <taxon>Eukaryota</taxon>
        <taxon>Fungi</taxon>
        <taxon>Dikarya</taxon>
        <taxon>Ascomycota</taxon>
        <taxon>Pezizomycotina</taxon>
        <taxon>Eurotiomycetes</taxon>
        <taxon>Eurotiomycetidae</taxon>
        <taxon>Eurotiales</taxon>
        <taxon>Aspergillaceae</taxon>
        <taxon>Aspergillus</taxon>
        <taxon>Aspergillus subgen. Circumdati</taxon>
    </lineage>
</organism>
<dbReference type="Proteomes" id="UP000234275">
    <property type="component" value="Unassembled WGS sequence"/>
</dbReference>
<dbReference type="GeneID" id="36550339"/>
<gene>
    <name evidence="2" type="ORF">P170DRAFT_177111</name>
</gene>
<dbReference type="RefSeq" id="XP_024704478.1">
    <property type="nucleotide sequence ID" value="XM_024842641.1"/>
</dbReference>
<dbReference type="AlphaFoldDB" id="A0A2I2G8H1"/>
<protein>
    <submittedName>
        <fullName evidence="2">Uncharacterized protein</fullName>
    </submittedName>
</protein>
<name>A0A2I2G8H1_9EURO</name>